<evidence type="ECO:0000259" key="1">
    <source>
        <dbReference type="Pfam" id="PF04149"/>
    </source>
</evidence>
<dbReference type="AlphaFoldDB" id="A0A368T2P0"/>
<comment type="caution">
    <text evidence="2">The sequence shown here is derived from an EMBL/GenBank/DDBJ whole genome shotgun (WGS) entry which is preliminary data.</text>
</comment>
<dbReference type="Pfam" id="PF04149">
    <property type="entry name" value="DUF397"/>
    <property type="match status" value="1"/>
</dbReference>
<gene>
    <name evidence="2" type="ORF">DEF24_17975</name>
</gene>
<protein>
    <submittedName>
        <fullName evidence="2">DUF397 domain-containing protein</fullName>
    </submittedName>
</protein>
<dbReference type="OrthoDB" id="3431714at2"/>
<evidence type="ECO:0000313" key="3">
    <source>
        <dbReference type="Proteomes" id="UP000253318"/>
    </source>
</evidence>
<keyword evidence="3" id="KW-1185">Reference proteome</keyword>
<name>A0A368T2P0_9ACTN</name>
<proteinExistence type="predicted"/>
<evidence type="ECO:0000313" key="2">
    <source>
        <dbReference type="EMBL" id="RCV55378.1"/>
    </source>
</evidence>
<dbReference type="RefSeq" id="WP_114397360.1">
    <property type="nucleotide sequence ID" value="NZ_QEIM01000035.1"/>
</dbReference>
<feature type="domain" description="DUF397" evidence="1">
    <location>
        <begin position="6"/>
        <end position="57"/>
    </location>
</feature>
<sequence length="61" mass="6729">MNSKRAAWRKSSYSGGGGNCVEVSDGLTIAVRDSQQPDLGHLEFPVKEWTAFLTQVKFVDL</sequence>
<dbReference type="InterPro" id="IPR007278">
    <property type="entry name" value="DUF397"/>
</dbReference>
<organism evidence="2 3">
    <name type="scientific">Marinitenerispora sediminis</name>
    <dbReference type="NCBI Taxonomy" id="1931232"/>
    <lineage>
        <taxon>Bacteria</taxon>
        <taxon>Bacillati</taxon>
        <taxon>Actinomycetota</taxon>
        <taxon>Actinomycetes</taxon>
        <taxon>Streptosporangiales</taxon>
        <taxon>Nocardiopsidaceae</taxon>
        <taxon>Marinitenerispora</taxon>
    </lineage>
</organism>
<accession>A0A368T2P0</accession>
<dbReference type="EMBL" id="QEIN01000147">
    <property type="protein sequence ID" value="RCV55378.1"/>
    <property type="molecule type" value="Genomic_DNA"/>
</dbReference>
<dbReference type="Proteomes" id="UP000253318">
    <property type="component" value="Unassembled WGS sequence"/>
</dbReference>
<reference evidence="2 3" key="1">
    <citation type="submission" date="2018-04" db="EMBL/GenBank/DDBJ databases">
        <title>Novel actinobacteria from marine sediment.</title>
        <authorList>
            <person name="Ng Z.Y."/>
            <person name="Tan G.Y.A."/>
        </authorList>
    </citation>
    <scope>NUCLEOTIDE SEQUENCE [LARGE SCALE GENOMIC DNA]</scope>
    <source>
        <strain evidence="2 3">TPS81</strain>
    </source>
</reference>